<sequence>MPKMRVQNRLLSAHTKRTDRLLNDFNTLTCSVRTVKSLTQLQAKLISQVNFKLLYWGRIWTLLSPQITVGASSRHKRTPSLSEIYFETRHRKRGVLFQRLDTMGQIRSATAAVCLNYLEVEKIDGYFDMFCHDSRTDNQHFTGKDPSGQFLRIAHLGASM</sequence>
<dbReference type="AlphaFoldDB" id="A0A6A4SJH1"/>
<reference evidence="1 2" key="1">
    <citation type="submission" date="2019-06" db="EMBL/GenBank/DDBJ databases">
        <title>Draft genomes of female and male turbot (Scophthalmus maximus).</title>
        <authorList>
            <person name="Xu H."/>
            <person name="Xu X.-W."/>
            <person name="Shao C."/>
            <person name="Chen S."/>
        </authorList>
    </citation>
    <scope>NUCLEOTIDE SEQUENCE [LARGE SCALE GENOMIC DNA]</scope>
    <source>
        <strain evidence="1">Ysfricsl-2016a</strain>
        <tissue evidence="1">Blood</tissue>
    </source>
</reference>
<name>A0A6A4SJH1_SCOMX</name>
<gene>
    <name evidence="1" type="ORF">F2P81_015035</name>
</gene>
<dbReference type="EMBL" id="VEVO01000013">
    <property type="protein sequence ID" value="KAF0032745.1"/>
    <property type="molecule type" value="Genomic_DNA"/>
</dbReference>
<organism evidence="1 2">
    <name type="scientific">Scophthalmus maximus</name>
    <name type="common">Turbot</name>
    <name type="synonym">Psetta maxima</name>
    <dbReference type="NCBI Taxonomy" id="52904"/>
    <lineage>
        <taxon>Eukaryota</taxon>
        <taxon>Metazoa</taxon>
        <taxon>Chordata</taxon>
        <taxon>Craniata</taxon>
        <taxon>Vertebrata</taxon>
        <taxon>Euteleostomi</taxon>
        <taxon>Actinopterygii</taxon>
        <taxon>Neopterygii</taxon>
        <taxon>Teleostei</taxon>
        <taxon>Neoteleostei</taxon>
        <taxon>Acanthomorphata</taxon>
        <taxon>Carangaria</taxon>
        <taxon>Pleuronectiformes</taxon>
        <taxon>Pleuronectoidei</taxon>
        <taxon>Scophthalmidae</taxon>
        <taxon>Scophthalmus</taxon>
    </lineage>
</organism>
<evidence type="ECO:0000313" key="1">
    <source>
        <dbReference type="EMBL" id="KAF0032745.1"/>
    </source>
</evidence>
<accession>A0A6A4SJH1</accession>
<comment type="caution">
    <text evidence="1">The sequence shown here is derived from an EMBL/GenBank/DDBJ whole genome shotgun (WGS) entry which is preliminary data.</text>
</comment>
<dbReference type="Proteomes" id="UP000438429">
    <property type="component" value="Unassembled WGS sequence"/>
</dbReference>
<evidence type="ECO:0000313" key="2">
    <source>
        <dbReference type="Proteomes" id="UP000438429"/>
    </source>
</evidence>
<proteinExistence type="predicted"/>
<protein>
    <submittedName>
        <fullName evidence="1">Uncharacterized protein</fullName>
    </submittedName>
</protein>